<evidence type="ECO:0000313" key="1">
    <source>
        <dbReference type="EMBL" id="SVC41122.1"/>
    </source>
</evidence>
<dbReference type="InterPro" id="IPR027417">
    <property type="entry name" value="P-loop_NTPase"/>
</dbReference>
<accession>A0A382M174</accession>
<gene>
    <name evidence="1" type="ORF">METZ01_LOCUS293976</name>
</gene>
<protein>
    <submittedName>
        <fullName evidence="1">Uncharacterized protein</fullName>
    </submittedName>
</protein>
<name>A0A382M174_9ZZZZ</name>
<proteinExistence type="predicted"/>
<dbReference type="Gene3D" id="3.40.50.300">
    <property type="entry name" value="P-loop containing nucleotide triphosphate hydrolases"/>
    <property type="match status" value="1"/>
</dbReference>
<sequence length="79" mass="9500">MHFLSSGLLYRYISHKLLSKKKILNKNIYIKKITKNITIKKLKNKKLFNQRVTLYASKIAKSKKIRMILKKYQKNFAKK</sequence>
<organism evidence="1">
    <name type="scientific">marine metagenome</name>
    <dbReference type="NCBI Taxonomy" id="408172"/>
    <lineage>
        <taxon>unclassified sequences</taxon>
        <taxon>metagenomes</taxon>
        <taxon>ecological metagenomes</taxon>
    </lineage>
</organism>
<feature type="non-terminal residue" evidence="1">
    <location>
        <position position="79"/>
    </location>
</feature>
<dbReference type="EMBL" id="UINC01089767">
    <property type="protein sequence ID" value="SVC41122.1"/>
    <property type="molecule type" value="Genomic_DNA"/>
</dbReference>
<reference evidence="1" key="1">
    <citation type="submission" date="2018-05" db="EMBL/GenBank/DDBJ databases">
        <authorList>
            <person name="Lanie J.A."/>
            <person name="Ng W.-L."/>
            <person name="Kazmierczak K.M."/>
            <person name="Andrzejewski T.M."/>
            <person name="Davidsen T.M."/>
            <person name="Wayne K.J."/>
            <person name="Tettelin H."/>
            <person name="Glass J.I."/>
            <person name="Rusch D."/>
            <person name="Podicherti R."/>
            <person name="Tsui H.-C.T."/>
            <person name="Winkler M.E."/>
        </authorList>
    </citation>
    <scope>NUCLEOTIDE SEQUENCE</scope>
</reference>
<dbReference type="AlphaFoldDB" id="A0A382M174"/>